<keyword evidence="2" id="KW-0508">mRNA splicing</keyword>
<dbReference type="AlphaFoldDB" id="A0A1G4K3I9"/>
<comment type="subunit">
    <text evidence="5">Associates with snRNPs.</text>
</comment>
<dbReference type="Gene3D" id="2.130.10.10">
    <property type="entry name" value="YVTN repeat-like/Quinoprotein amine dehydrogenase"/>
    <property type="match status" value="1"/>
</dbReference>
<evidence type="ECO:0000256" key="5">
    <source>
        <dbReference type="ARBA" id="ARBA00038575"/>
    </source>
</evidence>
<organism evidence="7 8">
    <name type="scientific">Lachancea mirantina</name>
    <dbReference type="NCBI Taxonomy" id="1230905"/>
    <lineage>
        <taxon>Eukaryota</taxon>
        <taxon>Fungi</taxon>
        <taxon>Dikarya</taxon>
        <taxon>Ascomycota</taxon>
        <taxon>Saccharomycotina</taxon>
        <taxon>Saccharomycetes</taxon>
        <taxon>Saccharomycetales</taxon>
        <taxon>Saccharomycetaceae</taxon>
        <taxon>Lachancea</taxon>
    </lineage>
</organism>
<comment type="function">
    <text evidence="3">Involved in mRNA splicing. Helps to stabilize the U1 snRNP-5' splice site interaction.</text>
</comment>
<reference evidence="8" key="1">
    <citation type="submission" date="2016-03" db="EMBL/GenBank/DDBJ databases">
        <authorList>
            <person name="Devillers H."/>
        </authorList>
    </citation>
    <scope>NUCLEOTIDE SEQUENCE [LARGE SCALE GENOMIC DNA]</scope>
</reference>
<dbReference type="PANTHER" id="PTHR13211:SF0">
    <property type="entry name" value="TELOMERASE CAJAL BODY PROTEIN 1"/>
    <property type="match status" value="1"/>
</dbReference>
<dbReference type="InterPro" id="IPR051150">
    <property type="entry name" value="SWT21/TCAB1_mRNA_Telomere"/>
</dbReference>
<dbReference type="GO" id="GO:0008380">
    <property type="term" value="P:RNA splicing"/>
    <property type="evidence" value="ECO:0007669"/>
    <property type="project" value="UniProtKB-KW"/>
</dbReference>
<dbReference type="Proteomes" id="UP000191024">
    <property type="component" value="Chromosome F"/>
</dbReference>
<comment type="similarity">
    <text evidence="4">Belongs to the SWT21 family.</text>
</comment>
<dbReference type="PANTHER" id="PTHR13211">
    <property type="entry name" value="TELOMERASE CAJAL BODY PROTEIN 1"/>
    <property type="match status" value="1"/>
</dbReference>
<keyword evidence="8" id="KW-1185">Reference proteome</keyword>
<proteinExistence type="inferred from homology"/>
<dbReference type="STRING" id="1230905.A0A1G4K3I9"/>
<dbReference type="SUPFAM" id="SSF50978">
    <property type="entry name" value="WD40 repeat-like"/>
    <property type="match status" value="1"/>
</dbReference>
<dbReference type="GO" id="GO:0006397">
    <property type="term" value="P:mRNA processing"/>
    <property type="evidence" value="ECO:0007669"/>
    <property type="project" value="UniProtKB-KW"/>
</dbReference>
<accession>A0A1G4K3I9</accession>
<name>A0A1G4K3I9_9SACH</name>
<evidence type="ECO:0000256" key="6">
    <source>
        <dbReference type="ARBA" id="ARBA00040352"/>
    </source>
</evidence>
<dbReference type="OrthoDB" id="239865at2759"/>
<evidence type="ECO:0000256" key="2">
    <source>
        <dbReference type="ARBA" id="ARBA00023187"/>
    </source>
</evidence>
<protein>
    <recommendedName>
        <fullName evidence="6">Protein SWT21</fullName>
    </recommendedName>
</protein>
<dbReference type="InterPro" id="IPR036322">
    <property type="entry name" value="WD40_repeat_dom_sf"/>
</dbReference>
<gene>
    <name evidence="7" type="ORF">LAMI_0F13696G</name>
</gene>
<dbReference type="EMBL" id="LT598467">
    <property type="protein sequence ID" value="SCU98242.1"/>
    <property type="molecule type" value="Genomic_DNA"/>
</dbReference>
<evidence type="ECO:0000256" key="3">
    <source>
        <dbReference type="ARBA" id="ARBA00037270"/>
    </source>
</evidence>
<evidence type="ECO:0000256" key="4">
    <source>
        <dbReference type="ARBA" id="ARBA00038156"/>
    </source>
</evidence>
<evidence type="ECO:0000313" key="8">
    <source>
        <dbReference type="Proteomes" id="UP000191024"/>
    </source>
</evidence>
<evidence type="ECO:0000313" key="7">
    <source>
        <dbReference type="EMBL" id="SCU98242.1"/>
    </source>
</evidence>
<dbReference type="InterPro" id="IPR015943">
    <property type="entry name" value="WD40/YVTN_repeat-like_dom_sf"/>
</dbReference>
<keyword evidence="1" id="KW-0507">mRNA processing</keyword>
<sequence>MSHLRHLFDTSNTFHHRDVKKSWNLEVEASKTLSRRLNYEFPELERSVHSNEYRKPTWRFDFRQPIICEKFHWSRDGASFMTVHNDLGIRQYLLPEDTETSLVPFKRFFRGQSIMESCVHPQYSLFADSCYNLVLLSCRDLPIQLFSLSGHAEEHPALFRYDVANPLNDRYEPVYSLAFWDDVAFLAGMARNKIALYDLNKGDAVREFQCRRDSTKSFLTAKSIVSSFNEDASESSKTFRYLGTYKSELYTLDPRSPSCYNVSNLEKNHTGNGGVTQLLSSLNGHFLYVVTRNSDRICVLDTRQNCSLVNELVLPFRIDSQKFKGSINVNGLAMGTADGCILQWDSDFVEFGGLSRHSTKSEDNAAEYTLTGIPTSNGSRLNIVACNPENPNMIGISYSSDKFDTTKDPVCGISIDEII</sequence>
<evidence type="ECO:0000256" key="1">
    <source>
        <dbReference type="ARBA" id="ARBA00022664"/>
    </source>
</evidence>